<dbReference type="GO" id="GO:0005829">
    <property type="term" value="C:cytosol"/>
    <property type="evidence" value="ECO:0007669"/>
    <property type="project" value="TreeGrafter"/>
</dbReference>
<reference evidence="4 5" key="1">
    <citation type="submission" date="2018-06" db="EMBL/GenBank/DDBJ databases">
        <title>Mucibacter soli gen. nov., sp. nov., a new member of the family Chitinophagaceae producing mucin.</title>
        <authorList>
            <person name="Kim M.-K."/>
            <person name="Park S."/>
            <person name="Kim T.-S."/>
            <person name="Joung Y."/>
            <person name="Han J.-H."/>
            <person name="Kim S.B."/>
        </authorList>
    </citation>
    <scope>NUCLEOTIDE SEQUENCE [LARGE SCALE GENOMIC DNA]</scope>
    <source>
        <strain evidence="4 5">R1-15</strain>
    </source>
</reference>
<evidence type="ECO:0000256" key="1">
    <source>
        <dbReference type="ARBA" id="ARBA00008324"/>
    </source>
</evidence>
<dbReference type="Proteomes" id="UP000248745">
    <property type="component" value="Unassembled WGS sequence"/>
</dbReference>
<dbReference type="PANTHER" id="PTHR43240">
    <property type="entry name" value="1,4-DIHYDROXY-2-NAPHTHOYL-COA THIOESTERASE 1"/>
    <property type="match status" value="1"/>
</dbReference>
<dbReference type="CDD" id="cd03443">
    <property type="entry name" value="PaaI_thioesterase"/>
    <property type="match status" value="1"/>
</dbReference>
<dbReference type="SUPFAM" id="SSF54637">
    <property type="entry name" value="Thioesterase/thiol ester dehydrase-isomerase"/>
    <property type="match status" value="1"/>
</dbReference>
<organism evidence="4 5">
    <name type="scientific">Taibaiella soli</name>
    <dbReference type="NCBI Taxonomy" id="1649169"/>
    <lineage>
        <taxon>Bacteria</taxon>
        <taxon>Pseudomonadati</taxon>
        <taxon>Bacteroidota</taxon>
        <taxon>Chitinophagia</taxon>
        <taxon>Chitinophagales</taxon>
        <taxon>Chitinophagaceae</taxon>
        <taxon>Taibaiella</taxon>
    </lineage>
</organism>
<dbReference type="RefSeq" id="WP_111000124.1">
    <property type="nucleotide sequence ID" value="NZ_QKTW01000022.1"/>
</dbReference>
<dbReference type="OrthoDB" id="9798208at2"/>
<evidence type="ECO:0000256" key="2">
    <source>
        <dbReference type="ARBA" id="ARBA00022801"/>
    </source>
</evidence>
<proteinExistence type="inferred from homology"/>
<dbReference type="GO" id="GO:0061522">
    <property type="term" value="F:1,4-dihydroxy-2-naphthoyl-CoA thioesterase activity"/>
    <property type="evidence" value="ECO:0007669"/>
    <property type="project" value="TreeGrafter"/>
</dbReference>
<evidence type="ECO:0000313" key="4">
    <source>
        <dbReference type="EMBL" id="PZF71753.1"/>
    </source>
</evidence>
<name>A0A2W2BVC5_9BACT</name>
<dbReference type="EMBL" id="QKTW01000022">
    <property type="protein sequence ID" value="PZF71753.1"/>
    <property type="molecule type" value="Genomic_DNA"/>
</dbReference>
<evidence type="ECO:0000259" key="3">
    <source>
        <dbReference type="Pfam" id="PF03061"/>
    </source>
</evidence>
<gene>
    <name evidence="4" type="ORF">DN068_16945</name>
</gene>
<comment type="caution">
    <text evidence="4">The sequence shown here is derived from an EMBL/GenBank/DDBJ whole genome shotgun (WGS) entry which is preliminary data.</text>
</comment>
<protein>
    <submittedName>
        <fullName evidence="4">Esterase</fullName>
    </submittedName>
</protein>
<dbReference type="InterPro" id="IPR006683">
    <property type="entry name" value="Thioestr_dom"/>
</dbReference>
<feature type="domain" description="Thioesterase" evidence="3">
    <location>
        <begin position="53"/>
        <end position="131"/>
    </location>
</feature>
<keyword evidence="5" id="KW-1185">Reference proteome</keyword>
<dbReference type="InterPro" id="IPR003736">
    <property type="entry name" value="PAAI_dom"/>
</dbReference>
<dbReference type="NCBIfam" id="TIGR00369">
    <property type="entry name" value="unchar_dom_1"/>
    <property type="match status" value="1"/>
</dbReference>
<dbReference type="PANTHER" id="PTHR43240:SF5">
    <property type="entry name" value="1,4-DIHYDROXY-2-NAPHTHOYL-COA THIOESTERASE 1"/>
    <property type="match status" value="1"/>
</dbReference>
<dbReference type="InterPro" id="IPR029069">
    <property type="entry name" value="HotDog_dom_sf"/>
</dbReference>
<dbReference type="AlphaFoldDB" id="A0A2W2BVC5"/>
<keyword evidence="2" id="KW-0378">Hydrolase</keyword>
<dbReference type="Pfam" id="PF03061">
    <property type="entry name" value="4HBT"/>
    <property type="match status" value="1"/>
</dbReference>
<accession>A0A2W2BVC5</accession>
<sequence length="146" mass="15948">MAYIWHKQNLETDSLNLLRKGTMAEWMEISFSEVGDDYLKATMPVDDRTRQPYGLLHGGASAALAETIGSVASAACIDPEKQICVGIEINCNHIKGKKDGVVTATAKVLHLGATTHVWDIRITDEQDRLVCISRLTVAVLARKGKA</sequence>
<dbReference type="Gene3D" id="3.10.129.10">
    <property type="entry name" value="Hotdog Thioesterase"/>
    <property type="match status" value="1"/>
</dbReference>
<evidence type="ECO:0000313" key="5">
    <source>
        <dbReference type="Proteomes" id="UP000248745"/>
    </source>
</evidence>
<comment type="similarity">
    <text evidence="1">Belongs to the thioesterase PaaI family.</text>
</comment>